<gene>
    <name evidence="1" type="ORF">BDR25DRAFT_314007</name>
</gene>
<evidence type="ECO:0000313" key="1">
    <source>
        <dbReference type="EMBL" id="KAF2471434.1"/>
    </source>
</evidence>
<comment type="caution">
    <text evidence="1">The sequence shown here is derived from an EMBL/GenBank/DDBJ whole genome shotgun (WGS) entry which is preliminary data.</text>
</comment>
<reference evidence="1" key="1">
    <citation type="journal article" date="2020" name="Stud. Mycol.">
        <title>101 Dothideomycetes genomes: a test case for predicting lifestyles and emergence of pathogens.</title>
        <authorList>
            <person name="Haridas S."/>
            <person name="Albert R."/>
            <person name="Binder M."/>
            <person name="Bloem J."/>
            <person name="Labutti K."/>
            <person name="Salamov A."/>
            <person name="Andreopoulos B."/>
            <person name="Baker S."/>
            <person name="Barry K."/>
            <person name="Bills G."/>
            <person name="Bluhm B."/>
            <person name="Cannon C."/>
            <person name="Castanera R."/>
            <person name="Culley D."/>
            <person name="Daum C."/>
            <person name="Ezra D."/>
            <person name="Gonzalez J."/>
            <person name="Henrissat B."/>
            <person name="Kuo A."/>
            <person name="Liang C."/>
            <person name="Lipzen A."/>
            <person name="Lutzoni F."/>
            <person name="Magnuson J."/>
            <person name="Mondo S."/>
            <person name="Nolan M."/>
            <person name="Ohm R."/>
            <person name="Pangilinan J."/>
            <person name="Park H.-J."/>
            <person name="Ramirez L."/>
            <person name="Alfaro M."/>
            <person name="Sun H."/>
            <person name="Tritt A."/>
            <person name="Yoshinaga Y."/>
            <person name="Zwiers L.-H."/>
            <person name="Turgeon B."/>
            <person name="Goodwin S."/>
            <person name="Spatafora J."/>
            <person name="Crous P."/>
            <person name="Grigoriev I."/>
        </authorList>
    </citation>
    <scope>NUCLEOTIDE SEQUENCE</scope>
    <source>
        <strain evidence="1">ATCC 200398</strain>
    </source>
</reference>
<proteinExistence type="predicted"/>
<sequence>MCFPKPSKMQTPLPEAAENLERLNFTPTDVVTLSISPGSPDTGILRKPTANFPEDPHPIQDGVAPHKSALKGKHIPPGARWTKIDRRFVSPEALKQVKERFEVRQDCVVVLRVLTHDETQTLADRTREKRENREAKEDDHE</sequence>
<accession>A0ACB6QWR2</accession>
<protein>
    <submittedName>
        <fullName evidence="1">Uncharacterized protein</fullName>
    </submittedName>
</protein>
<evidence type="ECO:0000313" key="2">
    <source>
        <dbReference type="Proteomes" id="UP000799755"/>
    </source>
</evidence>
<dbReference type="Proteomes" id="UP000799755">
    <property type="component" value="Unassembled WGS sequence"/>
</dbReference>
<dbReference type="EMBL" id="MU003505">
    <property type="protein sequence ID" value="KAF2471434.1"/>
    <property type="molecule type" value="Genomic_DNA"/>
</dbReference>
<name>A0ACB6QWR2_9PLEO</name>
<organism evidence="1 2">
    <name type="scientific">Lindgomyces ingoldianus</name>
    <dbReference type="NCBI Taxonomy" id="673940"/>
    <lineage>
        <taxon>Eukaryota</taxon>
        <taxon>Fungi</taxon>
        <taxon>Dikarya</taxon>
        <taxon>Ascomycota</taxon>
        <taxon>Pezizomycotina</taxon>
        <taxon>Dothideomycetes</taxon>
        <taxon>Pleosporomycetidae</taxon>
        <taxon>Pleosporales</taxon>
        <taxon>Lindgomycetaceae</taxon>
        <taxon>Lindgomyces</taxon>
    </lineage>
</organism>
<keyword evidence="2" id="KW-1185">Reference proteome</keyword>